<protein>
    <submittedName>
        <fullName evidence="2">Uncharacterized protein</fullName>
    </submittedName>
</protein>
<accession>A0ABQ9ZDV0</accession>
<proteinExistence type="predicted"/>
<feature type="compositionally biased region" description="Basic and acidic residues" evidence="1">
    <location>
        <begin position="1"/>
        <end position="25"/>
    </location>
</feature>
<gene>
    <name evidence="2" type="ORF">OUZ56_020209</name>
</gene>
<evidence type="ECO:0000313" key="3">
    <source>
        <dbReference type="Proteomes" id="UP001234178"/>
    </source>
</evidence>
<name>A0ABQ9ZDV0_9CRUS</name>
<evidence type="ECO:0000256" key="1">
    <source>
        <dbReference type="SAM" id="MobiDB-lite"/>
    </source>
</evidence>
<comment type="caution">
    <text evidence="2">The sequence shown here is derived from an EMBL/GenBank/DDBJ whole genome shotgun (WGS) entry which is preliminary data.</text>
</comment>
<sequence length="75" mass="8307">MAAFKKETGKTKEAAILHGGSETRKSRSGWRTSFDKLPTSSLSFRSDGLDDARQIKWNTDDKANALMAQRTTSSQ</sequence>
<keyword evidence="3" id="KW-1185">Reference proteome</keyword>
<evidence type="ECO:0000313" key="2">
    <source>
        <dbReference type="EMBL" id="KAK4011090.1"/>
    </source>
</evidence>
<dbReference type="Proteomes" id="UP001234178">
    <property type="component" value="Unassembled WGS sequence"/>
</dbReference>
<feature type="region of interest" description="Disordered" evidence="1">
    <location>
        <begin position="1"/>
        <end position="40"/>
    </location>
</feature>
<reference evidence="2 3" key="1">
    <citation type="journal article" date="2023" name="Nucleic Acids Res.">
        <title>The hologenome of Daphnia magna reveals possible DNA methylation and microbiome-mediated evolution of the host genome.</title>
        <authorList>
            <person name="Chaturvedi A."/>
            <person name="Li X."/>
            <person name="Dhandapani V."/>
            <person name="Marshall H."/>
            <person name="Kissane S."/>
            <person name="Cuenca-Cambronero M."/>
            <person name="Asole G."/>
            <person name="Calvet F."/>
            <person name="Ruiz-Romero M."/>
            <person name="Marangio P."/>
            <person name="Guigo R."/>
            <person name="Rago D."/>
            <person name="Mirbahai L."/>
            <person name="Eastwood N."/>
            <person name="Colbourne J.K."/>
            <person name="Zhou J."/>
            <person name="Mallon E."/>
            <person name="Orsini L."/>
        </authorList>
    </citation>
    <scope>NUCLEOTIDE SEQUENCE [LARGE SCALE GENOMIC DNA]</scope>
    <source>
        <strain evidence="2">LRV0_1</strain>
    </source>
</reference>
<organism evidence="2 3">
    <name type="scientific">Daphnia magna</name>
    <dbReference type="NCBI Taxonomy" id="35525"/>
    <lineage>
        <taxon>Eukaryota</taxon>
        <taxon>Metazoa</taxon>
        <taxon>Ecdysozoa</taxon>
        <taxon>Arthropoda</taxon>
        <taxon>Crustacea</taxon>
        <taxon>Branchiopoda</taxon>
        <taxon>Diplostraca</taxon>
        <taxon>Cladocera</taxon>
        <taxon>Anomopoda</taxon>
        <taxon>Daphniidae</taxon>
        <taxon>Daphnia</taxon>
    </lineage>
</organism>
<dbReference type="EMBL" id="JAOYFB010000003">
    <property type="protein sequence ID" value="KAK4011090.1"/>
    <property type="molecule type" value="Genomic_DNA"/>
</dbReference>